<comment type="caution">
    <text evidence="2">The sequence shown here is derived from an EMBL/GenBank/DDBJ whole genome shotgun (WGS) entry which is preliminary data.</text>
</comment>
<dbReference type="EMBL" id="MGFM01000028">
    <property type="protein sequence ID" value="OGM05678.1"/>
    <property type="molecule type" value="Genomic_DNA"/>
</dbReference>
<reference evidence="2 3" key="1">
    <citation type="journal article" date="2016" name="Nat. Commun.">
        <title>Thousands of microbial genomes shed light on interconnected biogeochemical processes in an aquifer system.</title>
        <authorList>
            <person name="Anantharaman K."/>
            <person name="Brown C.T."/>
            <person name="Hug L.A."/>
            <person name="Sharon I."/>
            <person name="Castelle C.J."/>
            <person name="Probst A.J."/>
            <person name="Thomas B.C."/>
            <person name="Singh A."/>
            <person name="Wilkins M.J."/>
            <person name="Karaoz U."/>
            <person name="Brodie E.L."/>
            <person name="Williams K.H."/>
            <person name="Hubbard S.S."/>
            <person name="Banfield J.F."/>
        </authorList>
    </citation>
    <scope>NUCLEOTIDE SEQUENCE [LARGE SCALE GENOMIC DNA]</scope>
</reference>
<sequence length="154" mass="17251">MDGIKTQLKQTGKQAVSQMVKQAAREPLEMISTAKKQVFGGEVKKEALGIHSQAGSETQEMSSEEEAKAKTKAVRLKEAYEKELEDIRKSKEDARLRQGFGEAREEVQEGDKERERQLVEPTTKPKRGKGLFAGIKTRVERLKRSGEIRLPPSG</sequence>
<dbReference type="Proteomes" id="UP000178812">
    <property type="component" value="Unassembled WGS sequence"/>
</dbReference>
<organism evidence="2 3">
    <name type="scientific">Candidatus Woesebacteria bacterium GWB1_43_5</name>
    <dbReference type="NCBI Taxonomy" id="1802474"/>
    <lineage>
        <taxon>Bacteria</taxon>
        <taxon>Candidatus Woeseibacteriota</taxon>
    </lineage>
</organism>
<protein>
    <submittedName>
        <fullName evidence="2">Uncharacterized protein</fullName>
    </submittedName>
</protein>
<gene>
    <name evidence="2" type="ORF">A2125_00130</name>
</gene>
<feature type="compositionally biased region" description="Basic and acidic residues" evidence="1">
    <location>
        <begin position="99"/>
        <end position="118"/>
    </location>
</feature>
<name>A0A1F7WU15_9BACT</name>
<feature type="region of interest" description="Disordered" evidence="1">
    <location>
        <begin position="51"/>
        <end position="71"/>
    </location>
</feature>
<evidence type="ECO:0000313" key="2">
    <source>
        <dbReference type="EMBL" id="OGM05678.1"/>
    </source>
</evidence>
<feature type="region of interest" description="Disordered" evidence="1">
    <location>
        <begin position="99"/>
        <end position="130"/>
    </location>
</feature>
<accession>A0A1F7WU15</accession>
<evidence type="ECO:0000256" key="1">
    <source>
        <dbReference type="SAM" id="MobiDB-lite"/>
    </source>
</evidence>
<dbReference type="AlphaFoldDB" id="A0A1F7WU15"/>
<evidence type="ECO:0000313" key="3">
    <source>
        <dbReference type="Proteomes" id="UP000178812"/>
    </source>
</evidence>
<proteinExistence type="predicted"/>